<dbReference type="Gene3D" id="3.90.380.10">
    <property type="entry name" value="Naphthalene 1,2-dioxygenase Alpha Subunit, Chain A, domain 1"/>
    <property type="match status" value="1"/>
</dbReference>
<dbReference type="Pfam" id="PF19112">
    <property type="entry name" value="VanA_C"/>
    <property type="match status" value="1"/>
</dbReference>
<keyword evidence="3" id="KW-0560">Oxidoreductase</keyword>
<reference evidence="7 8" key="1">
    <citation type="submission" date="2023-03" db="EMBL/GenBank/DDBJ databases">
        <title>Draft assemblies of triclosan tolerant bacteria isolated from returned activated sludge.</title>
        <authorList>
            <person name="Van Hamelsveld S."/>
        </authorList>
    </citation>
    <scope>NUCLEOTIDE SEQUENCE [LARGE SCALE GENOMIC DNA]</scope>
    <source>
        <strain evidence="7 8">GW210010_S58</strain>
    </source>
</reference>
<dbReference type="Proteomes" id="UP001216674">
    <property type="component" value="Unassembled WGS sequence"/>
</dbReference>
<gene>
    <name evidence="7" type="ORF">P3W85_28825</name>
</gene>
<protein>
    <submittedName>
        <fullName evidence="7">Aromatic ring-hydroxylating dioxygenase subunit alpha</fullName>
    </submittedName>
</protein>
<dbReference type="GO" id="GO:0051213">
    <property type="term" value="F:dioxygenase activity"/>
    <property type="evidence" value="ECO:0007669"/>
    <property type="project" value="UniProtKB-KW"/>
</dbReference>
<dbReference type="InterPro" id="IPR044043">
    <property type="entry name" value="VanA_C_cat"/>
</dbReference>
<organism evidence="7 8">
    <name type="scientific">Cupriavidus basilensis</name>
    <dbReference type="NCBI Taxonomy" id="68895"/>
    <lineage>
        <taxon>Bacteria</taxon>
        <taxon>Pseudomonadati</taxon>
        <taxon>Pseudomonadota</taxon>
        <taxon>Betaproteobacteria</taxon>
        <taxon>Burkholderiales</taxon>
        <taxon>Burkholderiaceae</taxon>
        <taxon>Cupriavidus</taxon>
    </lineage>
</organism>
<keyword evidence="8" id="KW-1185">Reference proteome</keyword>
<evidence type="ECO:0000313" key="7">
    <source>
        <dbReference type="EMBL" id="MDF3836925.1"/>
    </source>
</evidence>
<keyword evidence="5" id="KW-0411">Iron-sulfur</keyword>
<dbReference type="Pfam" id="PF00355">
    <property type="entry name" value="Rieske"/>
    <property type="match status" value="1"/>
</dbReference>
<dbReference type="EMBL" id="JARJLM010000466">
    <property type="protein sequence ID" value="MDF3836925.1"/>
    <property type="molecule type" value="Genomic_DNA"/>
</dbReference>
<keyword evidence="1" id="KW-0001">2Fe-2S</keyword>
<accession>A0ABT6AWC7</accession>
<evidence type="ECO:0000256" key="5">
    <source>
        <dbReference type="ARBA" id="ARBA00023014"/>
    </source>
</evidence>
<dbReference type="PROSITE" id="PS51296">
    <property type="entry name" value="RIESKE"/>
    <property type="match status" value="1"/>
</dbReference>
<keyword evidence="2" id="KW-0479">Metal-binding</keyword>
<sequence length="350" mass="38491">MFLKNTWYVACTPDELAGKPLGRTICNEKMVLYRDGDGTVAALEDFCPHRGAPLSLGFVREGQLVCGYHGLTMGRDGKCAGMAGQRVGGFPSIRSYPAVERYGFVWVWPGDAALADAALIPHLEWAVSPEWAHGGGLYHIGCDYRLMIDNLMDLTHETYVHASSIGQTEIEESAPATRTDGDTVVTSRHMEGIMPPPFWAAALRGNGLADDVPCDRWQICRFAPPSHVMIEVGVAHAGKGGYHAEPQHKASSIVVDFITPETETSIWYFWGMARNFKADDAELTETIRAGQGKIFAEDLEMLEAQQRNLLANPQRRLLKLNIDAGGVQARRVLDRLLQQEQAQSRPAEGA</sequence>
<dbReference type="Gene3D" id="2.102.10.10">
    <property type="entry name" value="Rieske [2Fe-2S] iron-sulphur domain"/>
    <property type="match status" value="1"/>
</dbReference>
<name>A0ABT6AWC7_9BURK</name>
<evidence type="ECO:0000259" key="6">
    <source>
        <dbReference type="PROSITE" id="PS51296"/>
    </source>
</evidence>
<evidence type="ECO:0000313" key="8">
    <source>
        <dbReference type="Proteomes" id="UP001216674"/>
    </source>
</evidence>
<keyword evidence="4" id="KW-0408">Iron</keyword>
<dbReference type="InterPro" id="IPR017941">
    <property type="entry name" value="Rieske_2Fe-2S"/>
</dbReference>
<proteinExistence type="predicted"/>
<comment type="caution">
    <text evidence="7">The sequence shown here is derived from an EMBL/GenBank/DDBJ whole genome shotgun (WGS) entry which is preliminary data.</text>
</comment>
<dbReference type="CDD" id="cd08878">
    <property type="entry name" value="RHO_alpha_C_DMO-like"/>
    <property type="match status" value="1"/>
</dbReference>
<dbReference type="SUPFAM" id="SSF50022">
    <property type="entry name" value="ISP domain"/>
    <property type="match status" value="1"/>
</dbReference>
<evidence type="ECO:0000256" key="3">
    <source>
        <dbReference type="ARBA" id="ARBA00023002"/>
    </source>
</evidence>
<dbReference type="InterPro" id="IPR015881">
    <property type="entry name" value="ARHD_Rieske_2Fe_2S"/>
</dbReference>
<evidence type="ECO:0000256" key="1">
    <source>
        <dbReference type="ARBA" id="ARBA00022714"/>
    </source>
</evidence>
<feature type="domain" description="Rieske" evidence="6">
    <location>
        <begin position="7"/>
        <end position="107"/>
    </location>
</feature>
<evidence type="ECO:0000256" key="4">
    <source>
        <dbReference type="ARBA" id="ARBA00023004"/>
    </source>
</evidence>
<dbReference type="PANTHER" id="PTHR21266:SF60">
    <property type="entry name" value="3-KETOSTEROID-9-ALPHA-MONOOXYGENASE, OXYGENASE COMPONENT"/>
    <property type="match status" value="1"/>
</dbReference>
<dbReference type="PROSITE" id="PS00570">
    <property type="entry name" value="RING_HYDROXYL_ALPHA"/>
    <property type="match status" value="1"/>
</dbReference>
<dbReference type="RefSeq" id="WP_276267262.1">
    <property type="nucleotide sequence ID" value="NZ_JARJLM010000466.1"/>
</dbReference>
<dbReference type="InterPro" id="IPR050584">
    <property type="entry name" value="Cholesterol_7-desaturase"/>
</dbReference>
<dbReference type="InterPro" id="IPR036922">
    <property type="entry name" value="Rieske_2Fe-2S_sf"/>
</dbReference>
<evidence type="ECO:0000256" key="2">
    <source>
        <dbReference type="ARBA" id="ARBA00022723"/>
    </source>
</evidence>
<dbReference type="SUPFAM" id="SSF55961">
    <property type="entry name" value="Bet v1-like"/>
    <property type="match status" value="1"/>
</dbReference>
<keyword evidence="7" id="KW-0223">Dioxygenase</keyword>
<dbReference type="PANTHER" id="PTHR21266">
    <property type="entry name" value="IRON-SULFUR DOMAIN CONTAINING PROTEIN"/>
    <property type="match status" value="1"/>
</dbReference>